<dbReference type="NCBIfam" id="NF047847">
    <property type="entry name" value="SS_mature_LptM"/>
    <property type="match status" value="1"/>
</dbReference>
<proteinExistence type="predicted"/>
<keyword evidence="2 8" id="KW-0732">Signal</keyword>
<keyword evidence="6 9" id="KW-0449">Lipoprotein</keyword>
<feature type="compositionally biased region" description="Polar residues" evidence="7">
    <location>
        <begin position="73"/>
        <end position="82"/>
    </location>
</feature>
<organism evidence="9 10">
    <name type="scientific">Martelella mediterranea</name>
    <dbReference type="NCBI Taxonomy" id="293089"/>
    <lineage>
        <taxon>Bacteria</taxon>
        <taxon>Pseudomonadati</taxon>
        <taxon>Pseudomonadota</taxon>
        <taxon>Alphaproteobacteria</taxon>
        <taxon>Hyphomicrobiales</taxon>
        <taxon>Aurantimonadaceae</taxon>
        <taxon>Martelella</taxon>
    </lineage>
</organism>
<evidence type="ECO:0000256" key="5">
    <source>
        <dbReference type="ARBA" id="ARBA00023237"/>
    </source>
</evidence>
<dbReference type="Proteomes" id="UP000295097">
    <property type="component" value="Unassembled WGS sequence"/>
</dbReference>
<dbReference type="AlphaFoldDB" id="A0A4R3NSU8"/>
<evidence type="ECO:0000313" key="10">
    <source>
        <dbReference type="Proteomes" id="UP000295097"/>
    </source>
</evidence>
<name>A0A4R3NSU8_9HYPH</name>
<comment type="caution">
    <text evidence="9">The sequence shown here is derived from an EMBL/GenBank/DDBJ whole genome shotgun (WGS) entry which is preliminary data.</text>
</comment>
<evidence type="ECO:0000256" key="4">
    <source>
        <dbReference type="ARBA" id="ARBA00023139"/>
    </source>
</evidence>
<feature type="chain" id="PRO_5020738648" evidence="8">
    <location>
        <begin position="20"/>
        <end position="91"/>
    </location>
</feature>
<feature type="region of interest" description="Disordered" evidence="7">
    <location>
        <begin position="27"/>
        <end position="82"/>
    </location>
</feature>
<keyword evidence="5" id="KW-0998">Cell outer membrane</keyword>
<dbReference type="GO" id="GO:0009279">
    <property type="term" value="C:cell outer membrane"/>
    <property type="evidence" value="ECO:0007669"/>
    <property type="project" value="UniProtKB-SubCell"/>
</dbReference>
<evidence type="ECO:0000256" key="8">
    <source>
        <dbReference type="SAM" id="SignalP"/>
    </source>
</evidence>
<evidence type="ECO:0000313" key="9">
    <source>
        <dbReference type="EMBL" id="TCT39086.1"/>
    </source>
</evidence>
<dbReference type="Pfam" id="PF13627">
    <property type="entry name" value="LptM_cons"/>
    <property type="match status" value="1"/>
</dbReference>
<evidence type="ECO:0000256" key="7">
    <source>
        <dbReference type="SAM" id="MobiDB-lite"/>
    </source>
</evidence>
<evidence type="ECO:0000256" key="6">
    <source>
        <dbReference type="ARBA" id="ARBA00023288"/>
    </source>
</evidence>
<comment type="subcellular location">
    <subcellularLocation>
        <location evidence="1">Cell outer membrane</location>
        <topology evidence="1">Lipid-anchor</topology>
    </subcellularLocation>
</comment>
<dbReference type="PROSITE" id="PS51257">
    <property type="entry name" value="PROKAR_LIPOPROTEIN"/>
    <property type="match status" value="1"/>
</dbReference>
<accession>A0A4R3NSU8</accession>
<dbReference type="EMBL" id="SMAR01000014">
    <property type="protein sequence ID" value="TCT39086.1"/>
    <property type="molecule type" value="Genomic_DNA"/>
</dbReference>
<feature type="compositionally biased region" description="Polar residues" evidence="7">
    <location>
        <begin position="34"/>
        <end position="52"/>
    </location>
</feature>
<feature type="signal peptide" evidence="8">
    <location>
        <begin position="1"/>
        <end position="19"/>
    </location>
</feature>
<evidence type="ECO:0000256" key="1">
    <source>
        <dbReference type="ARBA" id="ARBA00004459"/>
    </source>
</evidence>
<keyword evidence="3" id="KW-0472">Membrane</keyword>
<keyword evidence="10" id="KW-1185">Reference proteome</keyword>
<protein>
    <submittedName>
        <fullName evidence="9">Putative lipoprotein</fullName>
    </submittedName>
</protein>
<sequence length="91" mass="9502">MRKITIATAALFMSALALSSCGRKGPLEVPPANPQTQAVAAEKQNATASQPDIQIAPNDKPVVFDGSGDMINTGPTASSDGNQFFLDRLLD</sequence>
<keyword evidence="4" id="KW-0564">Palmitate</keyword>
<dbReference type="InterPro" id="IPR032831">
    <property type="entry name" value="LptM_cons"/>
</dbReference>
<reference evidence="9 10" key="1">
    <citation type="submission" date="2019-03" db="EMBL/GenBank/DDBJ databases">
        <title>Freshwater and sediment microbial communities from various areas in North America, analyzing microbe dynamics in response to fracking.</title>
        <authorList>
            <person name="Lamendella R."/>
        </authorList>
    </citation>
    <scope>NUCLEOTIDE SEQUENCE [LARGE SCALE GENOMIC DNA]</scope>
    <source>
        <strain evidence="9 10">175.2</strain>
    </source>
</reference>
<dbReference type="RefSeq" id="WP_132311386.1">
    <property type="nucleotide sequence ID" value="NZ_SMAR01000014.1"/>
</dbReference>
<dbReference type="OrthoDB" id="8139551at2"/>
<evidence type="ECO:0000256" key="2">
    <source>
        <dbReference type="ARBA" id="ARBA00022729"/>
    </source>
</evidence>
<evidence type="ECO:0000256" key="3">
    <source>
        <dbReference type="ARBA" id="ARBA00023136"/>
    </source>
</evidence>
<gene>
    <name evidence="9" type="ORF">EDC90_101451</name>
</gene>